<dbReference type="EMBL" id="BFEA01000034">
    <property type="protein sequence ID" value="GBG62982.1"/>
    <property type="molecule type" value="Genomic_DNA"/>
</dbReference>
<accession>A0A388JYY2</accession>
<organism evidence="1 2">
    <name type="scientific">Chara braunii</name>
    <name type="common">Braun's stonewort</name>
    <dbReference type="NCBI Taxonomy" id="69332"/>
    <lineage>
        <taxon>Eukaryota</taxon>
        <taxon>Viridiplantae</taxon>
        <taxon>Streptophyta</taxon>
        <taxon>Charophyceae</taxon>
        <taxon>Charales</taxon>
        <taxon>Characeae</taxon>
        <taxon>Chara</taxon>
    </lineage>
</organism>
<sequence length="111" mass="12554">MCTQSHLSERRICKCSISMEDLEFELTQAGSSRRDLVLRLLQAVPAIWRCSSKEDLNLEVNQAGFSKEDVDLKLNEAGFSREGLDLRPFEAVSSKGHLDLRLFQSVRARGI</sequence>
<protein>
    <submittedName>
        <fullName evidence="1">Uncharacterized protein</fullName>
    </submittedName>
</protein>
<evidence type="ECO:0000313" key="2">
    <source>
        <dbReference type="Proteomes" id="UP000265515"/>
    </source>
</evidence>
<reference evidence="1 2" key="1">
    <citation type="journal article" date="2018" name="Cell">
        <title>The Chara Genome: Secondary Complexity and Implications for Plant Terrestrialization.</title>
        <authorList>
            <person name="Nishiyama T."/>
            <person name="Sakayama H."/>
            <person name="Vries J.D."/>
            <person name="Buschmann H."/>
            <person name="Saint-Marcoux D."/>
            <person name="Ullrich K.K."/>
            <person name="Haas F.B."/>
            <person name="Vanderstraeten L."/>
            <person name="Becker D."/>
            <person name="Lang D."/>
            <person name="Vosolsobe S."/>
            <person name="Rombauts S."/>
            <person name="Wilhelmsson P.K.I."/>
            <person name="Janitza P."/>
            <person name="Kern R."/>
            <person name="Heyl A."/>
            <person name="Rumpler F."/>
            <person name="Villalobos L.I.A.C."/>
            <person name="Clay J.M."/>
            <person name="Skokan R."/>
            <person name="Toyoda A."/>
            <person name="Suzuki Y."/>
            <person name="Kagoshima H."/>
            <person name="Schijlen E."/>
            <person name="Tajeshwar N."/>
            <person name="Catarino B."/>
            <person name="Hetherington A.J."/>
            <person name="Saltykova A."/>
            <person name="Bonnot C."/>
            <person name="Breuninger H."/>
            <person name="Symeonidi A."/>
            <person name="Radhakrishnan G.V."/>
            <person name="Van Nieuwerburgh F."/>
            <person name="Deforce D."/>
            <person name="Chang C."/>
            <person name="Karol K.G."/>
            <person name="Hedrich R."/>
            <person name="Ulvskov P."/>
            <person name="Glockner G."/>
            <person name="Delwiche C.F."/>
            <person name="Petrasek J."/>
            <person name="Van de Peer Y."/>
            <person name="Friml J."/>
            <person name="Beilby M."/>
            <person name="Dolan L."/>
            <person name="Kohara Y."/>
            <person name="Sugano S."/>
            <person name="Fujiyama A."/>
            <person name="Delaux P.-M."/>
            <person name="Quint M."/>
            <person name="TheiBen G."/>
            <person name="Hagemann M."/>
            <person name="Harholt J."/>
            <person name="Dunand C."/>
            <person name="Zachgo S."/>
            <person name="Langdale J."/>
            <person name="Maumus F."/>
            <person name="Straeten D.V.D."/>
            <person name="Gould S.B."/>
            <person name="Rensing S.A."/>
        </authorList>
    </citation>
    <scope>NUCLEOTIDE SEQUENCE [LARGE SCALE GENOMIC DNA]</scope>
    <source>
        <strain evidence="1 2">S276</strain>
    </source>
</reference>
<comment type="caution">
    <text evidence="1">The sequence shown here is derived from an EMBL/GenBank/DDBJ whole genome shotgun (WGS) entry which is preliminary data.</text>
</comment>
<proteinExistence type="predicted"/>
<gene>
    <name evidence="1" type="ORF">CBR_g34683</name>
</gene>
<evidence type="ECO:0000313" key="1">
    <source>
        <dbReference type="EMBL" id="GBG62982.1"/>
    </source>
</evidence>
<dbReference type="Gramene" id="GBG62982">
    <property type="protein sequence ID" value="GBG62982"/>
    <property type="gene ID" value="CBR_g34683"/>
</dbReference>
<name>A0A388JYY2_CHABU</name>
<keyword evidence="2" id="KW-1185">Reference proteome</keyword>
<dbReference type="AlphaFoldDB" id="A0A388JYY2"/>
<dbReference type="Proteomes" id="UP000265515">
    <property type="component" value="Unassembled WGS sequence"/>
</dbReference>